<dbReference type="InterPro" id="IPR015919">
    <property type="entry name" value="Cadherin-like_sf"/>
</dbReference>
<evidence type="ECO:0000313" key="12">
    <source>
        <dbReference type="Proteomes" id="UP000886998"/>
    </source>
</evidence>
<keyword evidence="4 8" id="KW-0106">Calcium</keyword>
<dbReference type="GO" id="GO:0005886">
    <property type="term" value="C:plasma membrane"/>
    <property type="evidence" value="ECO:0007669"/>
    <property type="project" value="InterPro"/>
</dbReference>
<accession>A0A8X6YTW3</accession>
<dbReference type="Gene3D" id="2.60.40.60">
    <property type="entry name" value="Cadherins"/>
    <property type="match status" value="3"/>
</dbReference>
<evidence type="ECO:0000256" key="7">
    <source>
        <dbReference type="ARBA" id="ARBA00023136"/>
    </source>
</evidence>
<dbReference type="Pfam" id="PF00028">
    <property type="entry name" value="Cadherin"/>
    <property type="match status" value="3"/>
</dbReference>
<keyword evidence="6" id="KW-1133">Transmembrane helix</keyword>
<dbReference type="InterPro" id="IPR050971">
    <property type="entry name" value="Cadherin-domain_protein"/>
</dbReference>
<dbReference type="PROSITE" id="PS00232">
    <property type="entry name" value="CADHERIN_1"/>
    <property type="match status" value="1"/>
</dbReference>
<dbReference type="PROSITE" id="PS50268">
    <property type="entry name" value="CADHERIN_2"/>
    <property type="match status" value="3"/>
</dbReference>
<evidence type="ECO:0000256" key="6">
    <source>
        <dbReference type="ARBA" id="ARBA00022989"/>
    </source>
</evidence>
<dbReference type="SUPFAM" id="SSF49313">
    <property type="entry name" value="Cadherin-like"/>
    <property type="match status" value="3"/>
</dbReference>
<dbReference type="OrthoDB" id="6252479at2759"/>
<dbReference type="CDD" id="cd11304">
    <property type="entry name" value="Cadherin_repeat"/>
    <property type="match status" value="3"/>
</dbReference>
<protein>
    <submittedName>
        <fullName evidence="11">Protein dachsous</fullName>
    </submittedName>
</protein>
<keyword evidence="12" id="KW-1185">Reference proteome</keyword>
<gene>
    <name evidence="11" type="primary">ds</name>
    <name evidence="11" type="ORF">TNIN_178841</name>
</gene>
<dbReference type="PRINTS" id="PR00205">
    <property type="entry name" value="CADHERIN"/>
</dbReference>
<evidence type="ECO:0000313" key="11">
    <source>
        <dbReference type="EMBL" id="GFY77679.1"/>
    </source>
</evidence>
<evidence type="ECO:0000259" key="10">
    <source>
        <dbReference type="PROSITE" id="PS50268"/>
    </source>
</evidence>
<evidence type="ECO:0000256" key="5">
    <source>
        <dbReference type="ARBA" id="ARBA00022889"/>
    </source>
</evidence>
<dbReference type="PANTHER" id="PTHR24025:SF31">
    <property type="entry name" value="NEURAL-CADHERIN"/>
    <property type="match status" value="1"/>
</dbReference>
<keyword evidence="3" id="KW-0677">Repeat</keyword>
<evidence type="ECO:0000256" key="1">
    <source>
        <dbReference type="ARBA" id="ARBA00004370"/>
    </source>
</evidence>
<feature type="domain" description="Cadherin" evidence="10">
    <location>
        <begin position="148"/>
        <end position="251"/>
    </location>
</feature>
<keyword evidence="7" id="KW-0472">Membrane</keyword>
<evidence type="ECO:0000256" key="3">
    <source>
        <dbReference type="ARBA" id="ARBA00022737"/>
    </source>
</evidence>
<dbReference type="GO" id="GO:0005509">
    <property type="term" value="F:calcium ion binding"/>
    <property type="evidence" value="ECO:0007669"/>
    <property type="project" value="UniProtKB-UniRule"/>
</dbReference>
<feature type="region of interest" description="Disordered" evidence="9">
    <location>
        <begin position="17"/>
        <end position="39"/>
    </location>
</feature>
<reference evidence="11" key="1">
    <citation type="submission" date="2020-08" db="EMBL/GenBank/DDBJ databases">
        <title>Multicomponent nature underlies the extraordinary mechanical properties of spider dragline silk.</title>
        <authorList>
            <person name="Kono N."/>
            <person name="Nakamura H."/>
            <person name="Mori M."/>
            <person name="Yoshida Y."/>
            <person name="Ohtoshi R."/>
            <person name="Malay A.D."/>
            <person name="Moran D.A.P."/>
            <person name="Tomita M."/>
            <person name="Numata K."/>
            <person name="Arakawa K."/>
        </authorList>
    </citation>
    <scope>NUCLEOTIDE SEQUENCE</scope>
</reference>
<dbReference type="SMART" id="SM00112">
    <property type="entry name" value="CA"/>
    <property type="match status" value="2"/>
</dbReference>
<feature type="non-terminal residue" evidence="11">
    <location>
        <position position="1"/>
    </location>
</feature>
<keyword evidence="5" id="KW-0130">Cell adhesion</keyword>
<dbReference type="InterPro" id="IPR020894">
    <property type="entry name" value="Cadherin_CS"/>
</dbReference>
<keyword evidence="2" id="KW-0812">Transmembrane</keyword>
<dbReference type="EMBL" id="BMAV01022576">
    <property type="protein sequence ID" value="GFY77679.1"/>
    <property type="molecule type" value="Genomic_DNA"/>
</dbReference>
<feature type="domain" description="Cadherin" evidence="10">
    <location>
        <begin position="267"/>
        <end position="339"/>
    </location>
</feature>
<name>A0A8X6YTW3_9ARAC</name>
<dbReference type="PANTHER" id="PTHR24025">
    <property type="entry name" value="DESMOGLEIN FAMILY MEMBER"/>
    <property type="match status" value="1"/>
</dbReference>
<evidence type="ECO:0000256" key="8">
    <source>
        <dbReference type="PROSITE-ProRule" id="PRU00043"/>
    </source>
</evidence>
<proteinExistence type="predicted"/>
<evidence type="ECO:0000256" key="2">
    <source>
        <dbReference type="ARBA" id="ARBA00022692"/>
    </source>
</evidence>
<dbReference type="GO" id="GO:0007156">
    <property type="term" value="P:homophilic cell adhesion via plasma membrane adhesion molecules"/>
    <property type="evidence" value="ECO:0007669"/>
    <property type="project" value="InterPro"/>
</dbReference>
<dbReference type="InterPro" id="IPR002126">
    <property type="entry name" value="Cadherin-like_dom"/>
</dbReference>
<evidence type="ECO:0000256" key="9">
    <source>
        <dbReference type="SAM" id="MobiDB-lite"/>
    </source>
</evidence>
<dbReference type="AlphaFoldDB" id="A0A8X6YTW3"/>
<dbReference type="Proteomes" id="UP000886998">
    <property type="component" value="Unassembled WGS sequence"/>
</dbReference>
<sequence length="340" mass="37682">MVVTYWIKNSHGHFEIDSQTGPFDSHLPPPPHTEKHDLRNGNLRQNQEQHQTLEKPLVKVSIPETTHPNLRNLDTELRYRIVRSTQREAFRIDGTNGRITLVTPLDYEKTKYLELLIEARDESKEPQFATTVVQVSVNDLNDNAPEFLALPHLLRVPLSTSLSEVVYTVKAIDADSPAGGNNLISYELQPPSSQFSINKKTGQITPSQPLSPSTETLRIKATDGANIPLSSTVDLLVEIFKDTIDDPTPVFTSVQYSVNADGILEAGTTVLDVRATVPNGSPVFYNITGPEDTLIRGFNIDRETGRITTTTRLSADQETLYHFLVAASNRNDLSKGVEAG</sequence>
<comment type="subcellular location">
    <subcellularLocation>
        <location evidence="1">Membrane</location>
    </subcellularLocation>
</comment>
<feature type="domain" description="Cadherin" evidence="10">
    <location>
        <begin position="66"/>
        <end position="147"/>
    </location>
</feature>
<organism evidence="11 12">
    <name type="scientific">Trichonephila inaurata madagascariensis</name>
    <dbReference type="NCBI Taxonomy" id="2747483"/>
    <lineage>
        <taxon>Eukaryota</taxon>
        <taxon>Metazoa</taxon>
        <taxon>Ecdysozoa</taxon>
        <taxon>Arthropoda</taxon>
        <taxon>Chelicerata</taxon>
        <taxon>Arachnida</taxon>
        <taxon>Araneae</taxon>
        <taxon>Araneomorphae</taxon>
        <taxon>Entelegynae</taxon>
        <taxon>Araneoidea</taxon>
        <taxon>Nephilidae</taxon>
        <taxon>Trichonephila</taxon>
        <taxon>Trichonephila inaurata</taxon>
    </lineage>
</organism>
<comment type="caution">
    <text evidence="11">The sequence shown here is derived from an EMBL/GenBank/DDBJ whole genome shotgun (WGS) entry which is preliminary data.</text>
</comment>
<dbReference type="GO" id="GO:0005911">
    <property type="term" value="C:cell-cell junction"/>
    <property type="evidence" value="ECO:0007669"/>
    <property type="project" value="TreeGrafter"/>
</dbReference>
<evidence type="ECO:0000256" key="4">
    <source>
        <dbReference type="ARBA" id="ARBA00022837"/>
    </source>
</evidence>